<accession>A0ABW4MM03</accession>
<dbReference type="InterPro" id="IPR038750">
    <property type="entry name" value="YczE/YyaS-like"/>
</dbReference>
<dbReference type="Proteomes" id="UP001597227">
    <property type="component" value="Unassembled WGS sequence"/>
</dbReference>
<dbReference type="PANTHER" id="PTHR40078:SF1">
    <property type="entry name" value="INTEGRAL MEMBRANE PROTEIN"/>
    <property type="match status" value="1"/>
</dbReference>
<keyword evidence="1" id="KW-1133">Transmembrane helix</keyword>
<dbReference type="EMBL" id="JBHUEK010000015">
    <property type="protein sequence ID" value="MFD1779042.1"/>
    <property type="molecule type" value="Genomic_DNA"/>
</dbReference>
<feature type="transmembrane region" description="Helical" evidence="1">
    <location>
        <begin position="7"/>
        <end position="28"/>
    </location>
</feature>
<sequence length="209" mass="22390">MITRRIIFFCVGLFVLALGISLMIIADIGAGAWDALNVGLSESIGLTVGNWVIIVGICVMLLNAFLLKERPAYLSIGTIILIGFFIDFWLLVALAGLDFDSLAVMVLVFLGGLVAASLGIAIYLQAKFPLSPLDNLMLAISKRFKLRFGISKTIGEATGLVLALLFGGPIGIGTLIVTFGIGPIIQFFYPHCERLMEKGLGSRAKPKIS</sequence>
<organism evidence="2 3">
    <name type="scientific">Fredinandcohnia salidurans</name>
    <dbReference type="NCBI Taxonomy" id="2595041"/>
    <lineage>
        <taxon>Bacteria</taxon>
        <taxon>Bacillati</taxon>
        <taxon>Bacillota</taxon>
        <taxon>Bacilli</taxon>
        <taxon>Bacillales</taxon>
        <taxon>Bacillaceae</taxon>
        <taxon>Fredinandcohnia</taxon>
    </lineage>
</organism>
<protein>
    <submittedName>
        <fullName evidence="2">YitT family protein</fullName>
    </submittedName>
</protein>
<dbReference type="Pfam" id="PF19700">
    <property type="entry name" value="DUF6198"/>
    <property type="match status" value="1"/>
</dbReference>
<name>A0ABW4MM03_9BACI</name>
<reference evidence="3" key="1">
    <citation type="journal article" date="2019" name="Int. J. Syst. Evol. Microbiol.">
        <title>The Global Catalogue of Microorganisms (GCM) 10K type strain sequencing project: providing services to taxonomists for standard genome sequencing and annotation.</title>
        <authorList>
            <consortium name="The Broad Institute Genomics Platform"/>
            <consortium name="The Broad Institute Genome Sequencing Center for Infectious Disease"/>
            <person name="Wu L."/>
            <person name="Ma J."/>
        </authorList>
    </citation>
    <scope>NUCLEOTIDE SEQUENCE [LARGE SCALE GENOMIC DNA]</scope>
    <source>
        <strain evidence="3">CCUG 15531</strain>
    </source>
</reference>
<dbReference type="PANTHER" id="PTHR40078">
    <property type="entry name" value="INTEGRAL MEMBRANE PROTEIN-RELATED"/>
    <property type="match status" value="1"/>
</dbReference>
<feature type="transmembrane region" description="Helical" evidence="1">
    <location>
        <begin position="170"/>
        <end position="189"/>
    </location>
</feature>
<evidence type="ECO:0000313" key="3">
    <source>
        <dbReference type="Proteomes" id="UP001597227"/>
    </source>
</evidence>
<dbReference type="RefSeq" id="WP_388037715.1">
    <property type="nucleotide sequence ID" value="NZ_JBHUEK010000015.1"/>
</dbReference>
<evidence type="ECO:0000313" key="2">
    <source>
        <dbReference type="EMBL" id="MFD1779042.1"/>
    </source>
</evidence>
<feature type="transmembrane region" description="Helical" evidence="1">
    <location>
        <begin position="102"/>
        <end position="124"/>
    </location>
</feature>
<keyword evidence="1" id="KW-0472">Membrane</keyword>
<evidence type="ECO:0000256" key="1">
    <source>
        <dbReference type="SAM" id="Phobius"/>
    </source>
</evidence>
<gene>
    <name evidence="2" type="ORF">ACFSFW_10220</name>
</gene>
<comment type="caution">
    <text evidence="2">The sequence shown here is derived from an EMBL/GenBank/DDBJ whole genome shotgun (WGS) entry which is preliminary data.</text>
</comment>
<feature type="transmembrane region" description="Helical" evidence="1">
    <location>
        <begin position="73"/>
        <end position="96"/>
    </location>
</feature>
<proteinExistence type="predicted"/>
<keyword evidence="3" id="KW-1185">Reference proteome</keyword>
<keyword evidence="1" id="KW-0812">Transmembrane</keyword>
<feature type="transmembrane region" description="Helical" evidence="1">
    <location>
        <begin position="48"/>
        <end position="66"/>
    </location>
</feature>